<dbReference type="PANTHER" id="PTHR43107">
    <property type="entry name" value="LONG-CHAIN FATTY ACID TRANSPORT PROTEIN"/>
    <property type="match status" value="1"/>
</dbReference>
<evidence type="ECO:0000256" key="2">
    <source>
        <dbReference type="ARBA" id="ARBA00022598"/>
    </source>
</evidence>
<dbReference type="InterPro" id="IPR025110">
    <property type="entry name" value="AMP-bd_C"/>
</dbReference>
<dbReference type="Gene3D" id="3.40.50.12780">
    <property type="entry name" value="N-terminal domain of ligase-like"/>
    <property type="match status" value="1"/>
</dbReference>
<dbReference type="GO" id="GO:0005886">
    <property type="term" value="C:plasma membrane"/>
    <property type="evidence" value="ECO:0007669"/>
    <property type="project" value="TreeGrafter"/>
</dbReference>
<dbReference type="Pfam" id="PF13193">
    <property type="entry name" value="AMP-binding_C"/>
    <property type="match status" value="1"/>
</dbReference>
<comment type="similarity">
    <text evidence="1">Belongs to the ATP-dependent AMP-binding enzyme family.</text>
</comment>
<reference evidence="7 8" key="1">
    <citation type="journal article" date="2011" name="Front. Microbiol.">
        <title>Genomic signatures of strain selection and enhancement in Bacillus atrophaeus var. globigii, a historical biowarfare simulant.</title>
        <authorList>
            <person name="Gibbons H.S."/>
            <person name="Broomall S.M."/>
            <person name="McNew L.A."/>
            <person name="Daligault H."/>
            <person name="Chapman C."/>
            <person name="Bruce D."/>
            <person name="Karavis M."/>
            <person name="Krepps M."/>
            <person name="McGregor P.A."/>
            <person name="Hong C."/>
            <person name="Park K.H."/>
            <person name="Akmal A."/>
            <person name="Feldman A."/>
            <person name="Lin J.S."/>
            <person name="Chang W.E."/>
            <person name="Higgs B.W."/>
            <person name="Demirev P."/>
            <person name="Lindquist J."/>
            <person name="Liem A."/>
            <person name="Fochler E."/>
            <person name="Read T.D."/>
            <person name="Tapia R."/>
            <person name="Johnson S."/>
            <person name="Bishop-Lilly K.A."/>
            <person name="Detter C."/>
            <person name="Han C."/>
            <person name="Sozhamannan S."/>
            <person name="Rosenzweig C.N."/>
            <person name="Skowronski E.W."/>
        </authorList>
    </citation>
    <scope>NUCLEOTIDE SEQUENCE [LARGE SCALE GENOMIC DNA]</scope>
    <source>
        <strain evidence="7 8">AK5</strain>
    </source>
</reference>
<dbReference type="OrthoDB" id="9803968at2"/>
<dbReference type="GO" id="GO:0005524">
    <property type="term" value="F:ATP binding"/>
    <property type="evidence" value="ECO:0007669"/>
    <property type="project" value="UniProtKB-KW"/>
</dbReference>
<evidence type="ECO:0000313" key="7">
    <source>
        <dbReference type="EMBL" id="RUO21800.1"/>
    </source>
</evidence>
<evidence type="ECO:0000259" key="6">
    <source>
        <dbReference type="Pfam" id="PF13193"/>
    </source>
</evidence>
<dbReference type="InterPro" id="IPR045851">
    <property type="entry name" value="AMP-bd_C_sf"/>
</dbReference>
<comment type="caution">
    <text evidence="7">The sequence shown here is derived from an EMBL/GenBank/DDBJ whole genome shotgun (WGS) entry which is preliminary data.</text>
</comment>
<dbReference type="Gene3D" id="3.30.300.30">
    <property type="match status" value="1"/>
</dbReference>
<keyword evidence="3" id="KW-0547">Nucleotide-binding</keyword>
<evidence type="ECO:0000313" key="8">
    <source>
        <dbReference type="Proteomes" id="UP000288212"/>
    </source>
</evidence>
<dbReference type="InterPro" id="IPR042099">
    <property type="entry name" value="ANL_N_sf"/>
</dbReference>
<feature type="domain" description="AMP-binding enzyme C-terminal" evidence="6">
    <location>
        <begin position="506"/>
        <end position="582"/>
    </location>
</feature>
<gene>
    <name evidence="7" type="ORF">CWE06_02830</name>
</gene>
<dbReference type="InterPro" id="IPR020845">
    <property type="entry name" value="AMP-binding_CS"/>
</dbReference>
<dbReference type="NCBIfam" id="NF006134">
    <property type="entry name" value="PRK08279.1"/>
    <property type="match status" value="1"/>
</dbReference>
<dbReference type="GO" id="GO:0005324">
    <property type="term" value="F:long-chain fatty acid transmembrane transporter activity"/>
    <property type="evidence" value="ECO:0007669"/>
    <property type="project" value="TreeGrafter"/>
</dbReference>
<name>A0A432VYR2_9GAMM</name>
<dbReference type="GO" id="GO:0044539">
    <property type="term" value="P:long-chain fatty acid import into cell"/>
    <property type="evidence" value="ECO:0007669"/>
    <property type="project" value="TreeGrafter"/>
</dbReference>
<dbReference type="PANTHER" id="PTHR43107:SF15">
    <property type="entry name" value="FATTY ACID TRANSPORT PROTEIN 3, ISOFORM A"/>
    <property type="match status" value="1"/>
</dbReference>
<keyword evidence="4" id="KW-0067">ATP-binding</keyword>
<dbReference type="Proteomes" id="UP000288212">
    <property type="component" value="Unassembled WGS sequence"/>
</dbReference>
<keyword evidence="8" id="KW-1185">Reference proteome</keyword>
<feature type="domain" description="AMP-dependent synthetase/ligase" evidence="5">
    <location>
        <begin position="51"/>
        <end position="435"/>
    </location>
</feature>
<evidence type="ECO:0000256" key="4">
    <source>
        <dbReference type="ARBA" id="ARBA00022840"/>
    </source>
</evidence>
<evidence type="ECO:0000256" key="1">
    <source>
        <dbReference type="ARBA" id="ARBA00006432"/>
    </source>
</evidence>
<organism evidence="7 8">
    <name type="scientific">Aliidiomarina haloalkalitolerans</name>
    <dbReference type="NCBI Taxonomy" id="859059"/>
    <lineage>
        <taxon>Bacteria</taxon>
        <taxon>Pseudomonadati</taxon>
        <taxon>Pseudomonadota</taxon>
        <taxon>Gammaproteobacteria</taxon>
        <taxon>Alteromonadales</taxon>
        <taxon>Idiomarinaceae</taxon>
        <taxon>Aliidiomarina</taxon>
    </lineage>
</organism>
<proteinExistence type="inferred from homology"/>
<dbReference type="FunFam" id="3.30.300.30:FF:000002">
    <property type="entry name" value="Long-chain fatty acid transport protein 1"/>
    <property type="match status" value="1"/>
</dbReference>
<evidence type="ECO:0000259" key="5">
    <source>
        <dbReference type="Pfam" id="PF00501"/>
    </source>
</evidence>
<keyword evidence="2" id="KW-0436">Ligase</keyword>
<dbReference type="GO" id="GO:0004467">
    <property type="term" value="F:long-chain fatty acid-CoA ligase activity"/>
    <property type="evidence" value="ECO:0007669"/>
    <property type="project" value="TreeGrafter"/>
</dbReference>
<dbReference type="SUPFAM" id="SSF56801">
    <property type="entry name" value="Acetyl-CoA synthetase-like"/>
    <property type="match status" value="1"/>
</dbReference>
<dbReference type="Pfam" id="PF00501">
    <property type="entry name" value="AMP-binding"/>
    <property type="match status" value="1"/>
</dbReference>
<protein>
    <submittedName>
        <fullName evidence="7">Long-chain-acyl-CoA synthetase</fullName>
    </submittedName>
</protein>
<evidence type="ECO:0000256" key="3">
    <source>
        <dbReference type="ARBA" id="ARBA00022741"/>
    </source>
</evidence>
<dbReference type="EMBL" id="PIPI01000001">
    <property type="protein sequence ID" value="RUO21800.1"/>
    <property type="molecule type" value="Genomic_DNA"/>
</dbReference>
<dbReference type="InterPro" id="IPR000873">
    <property type="entry name" value="AMP-dep_synth/lig_dom"/>
</dbReference>
<sequence length="630" mass="70261">MSVNNNKNTHSWGDVLLAVGRFLPRLPSFLWSNIKLKRAQKSDVGSTGFYLQQAAARVPEQVFLECDGRQYTYAEFNRWVNQIAHTLQAQGLNAGDCVALLMENRAELLACVFAANKLGAMAGMMNHKQKADVLAHSFSLIRPSMLVVGEECLAALATAEGLIDDVPRFFVADPELHPMADDFSQGADSAVMEPQSQEETLGCPAGYLDLMSMSIKASTHNPDVTATITLGTPCFYVFTSGTTGLPKAAPMTHLRWYKAGIGFGQMAAGLKSQDRLYCCSPLYHNTALSIALSSVVMTHSCLLLGRRFSATQFWQQMCELQATVFVYIGEMCRYLLNQPVSNLDQQHTIRATIGNGLRSEIWDDFQQRFGISRICELYGASEGNIGFVNAFNLKRTVGFSPMTYAIVKFDIDNEQVILDQKGRLIPVKKGEVGLLLAEVAEKTPFDGYANNPKANEAKLLRGVFKADDCWFNTGDLVRNQGFRHIAFVDRVGDTFRWKAENVATTEVEAQLQTYSDIVEAVVYGVKVPHAEGRAGMASLTVAEDRRFNPQAFYQHVRQTLPDYAIPLFVRLRDFHEVTGTFKIKKTELKRQGFQLLTETDMVYVLLDREKGYQRMSTDVVQAIEQGSVRF</sequence>
<dbReference type="PROSITE" id="PS00455">
    <property type="entry name" value="AMP_BINDING"/>
    <property type="match status" value="1"/>
</dbReference>
<dbReference type="RefSeq" id="WP_126790962.1">
    <property type="nucleotide sequence ID" value="NZ_PIPI01000001.1"/>
</dbReference>
<dbReference type="AlphaFoldDB" id="A0A432VYR2"/>
<accession>A0A432VYR2</accession>